<dbReference type="AlphaFoldDB" id="A0A848KPD4"/>
<keyword evidence="2 4" id="KW-0238">DNA-binding</keyword>
<dbReference type="SUPFAM" id="SSF48498">
    <property type="entry name" value="Tetracyclin repressor-like, C-terminal domain"/>
    <property type="match status" value="1"/>
</dbReference>
<protein>
    <submittedName>
        <fullName evidence="6">TetR/AcrR family transcriptional regulator</fullName>
    </submittedName>
</protein>
<keyword evidence="7" id="KW-1185">Reference proteome</keyword>
<evidence type="ECO:0000313" key="6">
    <source>
        <dbReference type="EMBL" id="NMN99786.1"/>
    </source>
</evidence>
<keyword evidence="3" id="KW-0804">Transcription</keyword>
<dbReference type="InterPro" id="IPR036271">
    <property type="entry name" value="Tet_transcr_reg_TetR-rel_C_sf"/>
</dbReference>
<evidence type="ECO:0000313" key="7">
    <source>
        <dbReference type="Proteomes" id="UP000550729"/>
    </source>
</evidence>
<evidence type="ECO:0000256" key="3">
    <source>
        <dbReference type="ARBA" id="ARBA00023163"/>
    </source>
</evidence>
<proteinExistence type="predicted"/>
<gene>
    <name evidence="6" type="ORF">HH308_00975</name>
</gene>
<dbReference type="Gene3D" id="1.10.357.10">
    <property type="entry name" value="Tetracycline Repressor, domain 2"/>
    <property type="match status" value="1"/>
</dbReference>
<feature type="domain" description="HTH tetR-type" evidence="5">
    <location>
        <begin position="7"/>
        <end position="67"/>
    </location>
</feature>
<dbReference type="InterPro" id="IPR009057">
    <property type="entry name" value="Homeodomain-like_sf"/>
</dbReference>
<dbReference type="PANTHER" id="PTHR47506">
    <property type="entry name" value="TRANSCRIPTIONAL REGULATORY PROTEIN"/>
    <property type="match status" value="1"/>
</dbReference>
<evidence type="ECO:0000256" key="2">
    <source>
        <dbReference type="ARBA" id="ARBA00023125"/>
    </source>
</evidence>
<organism evidence="6 7">
    <name type="scientific">Gordonia asplenii</name>
    <dbReference type="NCBI Taxonomy" id="2725283"/>
    <lineage>
        <taxon>Bacteria</taxon>
        <taxon>Bacillati</taxon>
        <taxon>Actinomycetota</taxon>
        <taxon>Actinomycetes</taxon>
        <taxon>Mycobacteriales</taxon>
        <taxon>Gordoniaceae</taxon>
        <taxon>Gordonia</taxon>
    </lineage>
</organism>
<keyword evidence="1" id="KW-0805">Transcription regulation</keyword>
<evidence type="ECO:0000256" key="4">
    <source>
        <dbReference type="PROSITE-ProRule" id="PRU00335"/>
    </source>
</evidence>
<dbReference type="EMBL" id="JABBNB010000001">
    <property type="protein sequence ID" value="NMN99786.1"/>
    <property type="molecule type" value="Genomic_DNA"/>
</dbReference>
<evidence type="ECO:0000259" key="5">
    <source>
        <dbReference type="PROSITE" id="PS50977"/>
    </source>
</evidence>
<accession>A0A848KPD4</accession>
<comment type="caution">
    <text evidence="6">The sequence shown here is derived from an EMBL/GenBank/DDBJ whole genome shotgun (WGS) entry which is preliminary data.</text>
</comment>
<feature type="DNA-binding region" description="H-T-H motif" evidence="4">
    <location>
        <begin position="30"/>
        <end position="49"/>
    </location>
</feature>
<dbReference type="SUPFAM" id="SSF46689">
    <property type="entry name" value="Homeodomain-like"/>
    <property type="match status" value="1"/>
</dbReference>
<sequence length="191" mass="20446">MPRPIDLSKRNDLVEKTAVYLSDNGLIDTSLRDVATALGTSARMLVYYFGTKEALFSAALESRRQNFRAAFDGVSSTGELVDALELLLREMTVGDKEPGARLLVQILGAGSSQNSEYQAYARAAIGEMSAGLSDALRRIGAEPADADRHAKVIGAAFRGMLIDRFTTAAPGEVDAAAEAMFAMLVDLAARR</sequence>
<dbReference type="Pfam" id="PF00440">
    <property type="entry name" value="TetR_N"/>
    <property type="match status" value="1"/>
</dbReference>
<dbReference type="InterPro" id="IPR001647">
    <property type="entry name" value="HTH_TetR"/>
</dbReference>
<dbReference type="PANTHER" id="PTHR47506:SF1">
    <property type="entry name" value="HTH-TYPE TRANSCRIPTIONAL REGULATOR YJDC"/>
    <property type="match status" value="1"/>
</dbReference>
<dbReference type="RefSeq" id="WP_170192284.1">
    <property type="nucleotide sequence ID" value="NZ_JABBNB010000001.1"/>
</dbReference>
<dbReference type="Proteomes" id="UP000550729">
    <property type="component" value="Unassembled WGS sequence"/>
</dbReference>
<dbReference type="GO" id="GO:0003677">
    <property type="term" value="F:DNA binding"/>
    <property type="evidence" value="ECO:0007669"/>
    <property type="project" value="UniProtKB-UniRule"/>
</dbReference>
<evidence type="ECO:0000256" key="1">
    <source>
        <dbReference type="ARBA" id="ARBA00023015"/>
    </source>
</evidence>
<dbReference type="PROSITE" id="PS50977">
    <property type="entry name" value="HTH_TETR_2"/>
    <property type="match status" value="1"/>
</dbReference>
<name>A0A848KPD4_9ACTN</name>
<reference evidence="6 7" key="1">
    <citation type="submission" date="2020-04" db="EMBL/GenBank/DDBJ databases">
        <title>Gordonia sp. nov. TBRC 11910.</title>
        <authorList>
            <person name="Suriyachadkun C."/>
        </authorList>
    </citation>
    <scope>NUCLEOTIDE SEQUENCE [LARGE SCALE GENOMIC DNA]</scope>
    <source>
        <strain evidence="6 7">TBRC 11910</strain>
    </source>
</reference>